<proteinExistence type="predicted"/>
<protein>
    <submittedName>
        <fullName evidence="2">Uncharacterized protein</fullName>
    </submittedName>
</protein>
<keyword evidence="3" id="KW-1185">Reference proteome</keyword>
<dbReference type="AlphaFoldDB" id="A0A1I7CYS1"/>
<sequence length="64" mass="7364">MLQADSENRAPLVQRRPGFAYTFYQSVIFSWLLSTVLTAMIACYVSNCVKCKKNNLEKQCVKQK</sequence>
<keyword evidence="1" id="KW-0472">Membrane</keyword>
<keyword evidence="1" id="KW-1133">Transmembrane helix</keyword>
<evidence type="ECO:0000313" key="2">
    <source>
        <dbReference type="EMBL" id="SFU04549.1"/>
    </source>
</evidence>
<evidence type="ECO:0000256" key="1">
    <source>
        <dbReference type="SAM" id="Phobius"/>
    </source>
</evidence>
<gene>
    <name evidence="2" type="ORF">SAMN05192562_104198</name>
</gene>
<evidence type="ECO:0000313" key="3">
    <source>
        <dbReference type="Proteomes" id="UP000199187"/>
    </source>
</evidence>
<accession>A0A1I7CYS1</accession>
<dbReference type="Proteomes" id="UP000199187">
    <property type="component" value="Unassembled WGS sequence"/>
</dbReference>
<organism evidence="2 3">
    <name type="scientific">Kosakonia arachidis</name>
    <dbReference type="NCBI Taxonomy" id="551989"/>
    <lineage>
        <taxon>Bacteria</taxon>
        <taxon>Pseudomonadati</taxon>
        <taxon>Pseudomonadota</taxon>
        <taxon>Gammaproteobacteria</taxon>
        <taxon>Enterobacterales</taxon>
        <taxon>Enterobacteriaceae</taxon>
        <taxon>Kosakonia</taxon>
    </lineage>
</organism>
<name>A0A1I7CYS1_9ENTR</name>
<keyword evidence="1" id="KW-0812">Transmembrane</keyword>
<feature type="transmembrane region" description="Helical" evidence="1">
    <location>
        <begin position="23"/>
        <end position="45"/>
    </location>
</feature>
<reference evidence="3" key="1">
    <citation type="submission" date="2016-10" db="EMBL/GenBank/DDBJ databases">
        <authorList>
            <person name="Varghese N."/>
            <person name="Submissions S."/>
        </authorList>
    </citation>
    <scope>NUCLEOTIDE SEQUENCE [LARGE SCALE GENOMIC DNA]</scope>
    <source>
        <strain evidence="3">Ah-143</strain>
    </source>
</reference>
<dbReference type="EMBL" id="FPAU01000004">
    <property type="protein sequence ID" value="SFU04549.1"/>
    <property type="molecule type" value="Genomic_DNA"/>
</dbReference>